<evidence type="ECO:0000313" key="2">
    <source>
        <dbReference type="Proteomes" id="UP001327225"/>
    </source>
</evidence>
<accession>A0ABZ0ZRB3</accession>
<keyword evidence="2" id="KW-1185">Reference proteome</keyword>
<dbReference type="Proteomes" id="UP001327225">
    <property type="component" value="Chromosome"/>
</dbReference>
<evidence type="ECO:0000313" key="1">
    <source>
        <dbReference type="EMBL" id="WQQ26404.1"/>
    </source>
</evidence>
<reference evidence="2" key="1">
    <citation type="submission" date="2023-12" db="EMBL/GenBank/DDBJ databases">
        <title>Novel species in genus Nocardioides.</title>
        <authorList>
            <person name="Zhou H."/>
        </authorList>
    </citation>
    <scope>NUCLEOTIDE SEQUENCE [LARGE SCALE GENOMIC DNA]</scope>
    <source>
        <strain evidence="2">HM61</strain>
    </source>
</reference>
<gene>
    <name evidence="1" type="ORF">SHK19_20915</name>
</gene>
<dbReference type="InterPro" id="IPR027981">
    <property type="entry name" value="DUF4446"/>
</dbReference>
<name>A0ABZ0ZRB3_9ACTN</name>
<dbReference type="Pfam" id="PF14584">
    <property type="entry name" value="DUF4446"/>
    <property type="match status" value="1"/>
</dbReference>
<sequence>MPTLLASIALVVAVLALVVGFLTYLRVRPTAEGDLPADVLGLRKEVAALRKEAAGALRHLAVVRYDAFEEMGGRLSWSLALLDDGGDGVVLTSIRGRNEARTYAKSVTSWRSDQDLSPEETEAITHARP</sequence>
<dbReference type="EMBL" id="CP141059">
    <property type="protein sequence ID" value="WQQ26404.1"/>
    <property type="molecule type" value="Genomic_DNA"/>
</dbReference>
<dbReference type="RefSeq" id="WP_322454464.1">
    <property type="nucleotide sequence ID" value="NZ_CP141059.1"/>
</dbReference>
<protein>
    <submittedName>
        <fullName evidence="1">DUF4446 family protein</fullName>
    </submittedName>
</protein>
<organism evidence="1 2">
    <name type="scientific">Nocardioides bizhenqiangii</name>
    <dbReference type="NCBI Taxonomy" id="3095076"/>
    <lineage>
        <taxon>Bacteria</taxon>
        <taxon>Bacillati</taxon>
        <taxon>Actinomycetota</taxon>
        <taxon>Actinomycetes</taxon>
        <taxon>Propionibacteriales</taxon>
        <taxon>Nocardioidaceae</taxon>
        <taxon>Nocardioides</taxon>
    </lineage>
</organism>
<proteinExistence type="predicted"/>